<proteinExistence type="predicted"/>
<reference evidence="2" key="1">
    <citation type="journal article" date="2019" name="Int. J. Syst. Evol. Microbiol.">
        <title>The Global Catalogue of Microorganisms (GCM) 10K type strain sequencing project: providing services to taxonomists for standard genome sequencing and annotation.</title>
        <authorList>
            <consortium name="The Broad Institute Genomics Platform"/>
            <consortium name="The Broad Institute Genome Sequencing Center for Infectious Disease"/>
            <person name="Wu L."/>
            <person name="Ma J."/>
        </authorList>
    </citation>
    <scope>NUCLEOTIDE SEQUENCE [LARGE SCALE GENOMIC DNA]</scope>
    <source>
        <strain evidence="2">JCM 17843</strain>
    </source>
</reference>
<dbReference type="Proteomes" id="UP000602381">
    <property type="component" value="Unassembled WGS sequence"/>
</dbReference>
<organism evidence="1 2">
    <name type="scientific">Iodidimonas muriae</name>
    <dbReference type="NCBI Taxonomy" id="261467"/>
    <lineage>
        <taxon>Bacteria</taxon>
        <taxon>Pseudomonadati</taxon>
        <taxon>Pseudomonadota</taxon>
        <taxon>Alphaproteobacteria</taxon>
        <taxon>Iodidimonadales</taxon>
        <taxon>Iodidimonadaceae</taxon>
        <taxon>Iodidimonas</taxon>
    </lineage>
</organism>
<name>A0ABQ2LF28_9PROT</name>
<evidence type="ECO:0008006" key="3">
    <source>
        <dbReference type="Google" id="ProtNLM"/>
    </source>
</evidence>
<evidence type="ECO:0000313" key="1">
    <source>
        <dbReference type="EMBL" id="GGO13128.1"/>
    </source>
</evidence>
<dbReference type="EMBL" id="BMOV01000006">
    <property type="protein sequence ID" value="GGO13128.1"/>
    <property type="molecule type" value="Genomic_DNA"/>
</dbReference>
<accession>A0ABQ2LF28</accession>
<dbReference type="InterPro" id="IPR035093">
    <property type="entry name" value="RelE/ParE_toxin_dom_sf"/>
</dbReference>
<keyword evidence="2" id="KW-1185">Reference proteome</keyword>
<protein>
    <recommendedName>
        <fullName evidence="3">Type II toxin-antitoxin system RelE/ParE family toxin</fullName>
    </recommendedName>
</protein>
<dbReference type="Gene3D" id="3.30.2310.20">
    <property type="entry name" value="RelE-like"/>
    <property type="match status" value="1"/>
</dbReference>
<gene>
    <name evidence="1" type="ORF">GCM10007972_19010</name>
</gene>
<evidence type="ECO:0000313" key="2">
    <source>
        <dbReference type="Proteomes" id="UP000602381"/>
    </source>
</evidence>
<sequence>MLTQQLLMDTERPEFLPDTRSLPVESHTLFYRVIANRVKITRVLRGRHALQYYLKQPDITL</sequence>
<comment type="caution">
    <text evidence="1">The sequence shown here is derived from an EMBL/GenBank/DDBJ whole genome shotgun (WGS) entry which is preliminary data.</text>
</comment>